<feature type="compositionally biased region" description="Low complexity" evidence="20">
    <location>
        <begin position="1245"/>
        <end position="1271"/>
    </location>
</feature>
<gene>
    <name evidence="23" type="primary">eps15</name>
    <name evidence="23" type="ORF">DAT39_008791</name>
</gene>
<evidence type="ECO:0000256" key="5">
    <source>
        <dbReference type="ARBA" id="ARBA00006400"/>
    </source>
</evidence>
<evidence type="ECO:0000256" key="6">
    <source>
        <dbReference type="ARBA" id="ARBA00010983"/>
    </source>
</evidence>
<evidence type="ECO:0000256" key="9">
    <source>
        <dbReference type="ARBA" id="ARBA00022729"/>
    </source>
</evidence>
<dbReference type="GO" id="GO:0030246">
    <property type="term" value="F:carbohydrate binding"/>
    <property type="evidence" value="ECO:0007669"/>
    <property type="project" value="UniProtKB-KW"/>
</dbReference>
<dbReference type="InterPro" id="IPR011990">
    <property type="entry name" value="TPR-like_helical_dom_sf"/>
</dbReference>
<feature type="disulfide bond" evidence="19">
    <location>
        <begin position="258"/>
        <end position="290"/>
    </location>
</feature>
<dbReference type="Gene3D" id="1.10.287.1490">
    <property type="match status" value="1"/>
</dbReference>
<sequence>PTGSMWSWLSQDYKGMVTNWYCRIGQCCDSGDCRITNNITGLAQDLQLKLHGQHLAQSVVLRAIQGFINNPESNKPLTLSFHGWSGTGKNFVARLVADNLYRDGVKSECVRLFIAPFHFPHARLLDVYKGQLREAIRDMVLRCPQTLFIFDEAEKLHPGLIDAIKPYMDHYDNVDGVSYRRAIFLFLSRWLESTHKSDYGKFVLSAGKFYGDAEKDKGLQTSQDAHFYAISSRFEDFSNKDQPLVLQFTVKHEQGIDCGGGYIKLFPSSLKQEEMHGDSTYNIMFGPDICGPGTKKVHVIFNYKGKNHLINKDIRCKDDEYSHLYTLIVNPDNTYEVKIDNKKVESGSLEDDWDFLPPKKIKDPDAKKPEDWDEREKIADPDDKKPENWDKPETIPDPDAKKPDDWDEEMDGEWEPPMVTNPEYKGEWKPKQIDNPAYKGKWVHPEIDNPEYTADSEIYKYSSIGVIGLDLWQVKSGTIFDNFLITNDPKLAEEVGNETWGATKLSSGNPVYDKYYRQVDPSSTGRVAATDAALFLKRSGLSDLVLGKIWDLSDSERKGFLNKQQFFVALRLVACAQNGLEVAHKSLSMAVPPPKFHDTASPLLPAGVSIDSPWMVKPEEKLKFDAIFDSLSPVNGMLTGDKVKPVLLNSKLPVDVLGRVWELSDIDRDGMLDKDEFAVAMYLVYRALENEPVPMILPLPLVPPSKRKNVTSPTVMPLLPSPPSLKERSSTHSGPQTLPAKPTPPQWVVSPADKAKYDELFTKTDSDMDGLVSGPEVRDIFLKTGLPSATLARIWELCDIGDIGKLTREQFALALYLINQKLSKGIDPPQTLSPDMIPPSDRLSRQNNALSCQAADFSAIKELDSLSNEIMDLQREKSSVEQEIKEKEESVRQRTNEVQDLQDEVQKESEDLRKLQAERQEVQEALERLDEQKLSLEEQLALIRQQCSQENQLIQSLQAEHSEQEQRIGDYEDELVRAREELLCLQEQTRTLGEKVRSARAQLCPLQDAVTESHTQIAQMQERLADLKTEEREFAAQLTWKVLVEEPPLVNGAVPPAEQAKPLQWPQPTEQLANKAEGEDEEDEEEELTPTDDPQELRVTEEQLEEESAELSFGSKEPKIAPVEDPFTSLMSTASTLSAAWPQNDMEKSSPAVEWELKGVEMKQQVSTTKVESPVPEQKEESSQSISAPNESSASVPAVDFFPSDPFVDSDPFKSDDPFSKEISDPFGGDPFKGTDPFATDSFFKHSSSTTFSTEDPFASSDLFSSSAGSAEPDLFSSHLNNTTASDPFSKSNAVATDPFSSSSGSTAFAPKDMDDLDDSDPFSSAAGAGNDPFVGSELSSNETPAASNDPFAPGGTVVKAESDPDPFATVFGTGNESFGGGFADFRNLEKVSLIPLSLSWNGVEKDEGPFYLTPSSESPIETNGLDPVITDISLDLPDDKNYLEDTGTSTCSERTDLSVALEDCMAALDLFLHNDFDKALSRLKSRTKESMYHALTYATILEMQAMMTFDPEDILTAGNTMKAAQALCQRYRKKSSFNSKTFTEEELHAEVCYAECLLQRAALTFLQDENMISFIKGGIKVRNSYQTYKELHAVLKSSDYVHGQSHGHFEGGVKLGVGAFNLMLSLLPTRTLRMLEFVGFSGNKEFGLQQLQEGSAAHTFRSFLCNMLLLCYHTFMSFILGTGEGDVEDAEKLLQPYLKQYPKGSIFLFFAGRIEEIKGNLDAAIKHFEACCEAQQDWKQFHHMCYWELMWCFTYKQHWKMAYFYADLLSKENAWSKAMYAYMKAAYLSMLTPEERQPFGASDVALFRQVPGLKQKIAGKSLPTEKFAIRKARRYNIEKPVSLPAPPLEMMYIWNGYTVIGKHKDLTEGMLKTLDEAQQKLEQSPKTEYSIDDQCVLSLLKGLCLKHLGYTEEAEHYFTLVLCNETQIKFDHYLVPNALLEHGLLCLEQGRREEAIKLLETA</sequence>
<feature type="compositionally biased region" description="Polar residues" evidence="20">
    <location>
        <begin position="1278"/>
        <end position="1307"/>
    </location>
</feature>
<feature type="region of interest" description="Disordered" evidence="20">
    <location>
        <begin position="1053"/>
        <end position="1361"/>
    </location>
</feature>
<dbReference type="InterPro" id="IPR018247">
    <property type="entry name" value="EF_Hand_1_Ca_BS"/>
</dbReference>
<dbReference type="EMBL" id="QNUK01000111">
    <property type="protein sequence ID" value="KAF5901478.1"/>
    <property type="molecule type" value="Genomic_DNA"/>
</dbReference>
<feature type="compositionally biased region" description="Low complexity" evidence="20">
    <location>
        <begin position="1128"/>
        <end position="1140"/>
    </location>
</feature>
<dbReference type="Gene3D" id="1.10.238.10">
    <property type="entry name" value="EF-hand"/>
    <property type="match status" value="3"/>
</dbReference>
<dbReference type="Pfam" id="PF00262">
    <property type="entry name" value="Calreticulin"/>
    <property type="match status" value="2"/>
</dbReference>
<comment type="similarity">
    <text evidence="4">Belongs to the ClpA/ClpB family. Torsin subfamily.</text>
</comment>
<comment type="similarity">
    <text evidence="6">Belongs to the calreticulin family.</text>
</comment>
<feature type="non-terminal residue" evidence="23">
    <location>
        <position position="1963"/>
    </location>
</feature>
<dbReference type="Gene3D" id="2.10.250.10">
    <property type="entry name" value="Calreticulin/calnexin, P domain"/>
    <property type="match status" value="1"/>
</dbReference>
<evidence type="ECO:0000259" key="22">
    <source>
        <dbReference type="PROSITE" id="PS50222"/>
    </source>
</evidence>
<dbReference type="PROSITE" id="PS00803">
    <property type="entry name" value="CALRETICULIN_1"/>
    <property type="match status" value="1"/>
</dbReference>
<evidence type="ECO:0000256" key="8">
    <source>
        <dbReference type="ARBA" id="ARBA00022723"/>
    </source>
</evidence>
<dbReference type="SUPFAM" id="SSF49899">
    <property type="entry name" value="Concanavalin A-like lectins/glucanases"/>
    <property type="match status" value="1"/>
</dbReference>
<keyword evidence="11" id="KW-0677">Repeat</keyword>
<dbReference type="Pfam" id="PF12763">
    <property type="entry name" value="EH"/>
    <property type="match status" value="3"/>
</dbReference>
<dbReference type="FunFam" id="2.10.250.10:FF:000002">
    <property type="entry name" value="Calreticulin"/>
    <property type="match status" value="1"/>
</dbReference>
<dbReference type="CDD" id="cd00052">
    <property type="entry name" value="EH"/>
    <property type="match status" value="3"/>
</dbReference>
<dbReference type="InterPro" id="IPR010448">
    <property type="entry name" value="Torsin"/>
</dbReference>
<organism evidence="23 24">
    <name type="scientific">Clarias magur</name>
    <name type="common">Asian catfish</name>
    <name type="synonym">Macropteronotus magur</name>
    <dbReference type="NCBI Taxonomy" id="1594786"/>
    <lineage>
        <taxon>Eukaryota</taxon>
        <taxon>Metazoa</taxon>
        <taxon>Chordata</taxon>
        <taxon>Craniata</taxon>
        <taxon>Vertebrata</taxon>
        <taxon>Euteleostomi</taxon>
        <taxon>Actinopterygii</taxon>
        <taxon>Neopterygii</taxon>
        <taxon>Teleostei</taxon>
        <taxon>Ostariophysi</taxon>
        <taxon>Siluriformes</taxon>
        <taxon>Clariidae</taxon>
        <taxon>Clarias</taxon>
    </lineage>
</organism>
<feature type="non-terminal residue" evidence="23">
    <location>
        <position position="1"/>
    </location>
</feature>
<keyword evidence="23" id="KW-0675">Receptor</keyword>
<dbReference type="InterPro" id="IPR001580">
    <property type="entry name" value="Calret/calnex"/>
</dbReference>
<evidence type="ECO:0000256" key="15">
    <source>
        <dbReference type="ARBA" id="ARBA00022837"/>
    </source>
</evidence>
<dbReference type="InterPro" id="IPR019412">
    <property type="entry name" value="IML2/TPR_39"/>
</dbReference>
<dbReference type="GO" id="GO:0033018">
    <property type="term" value="C:sarcoplasmic reticulum lumen"/>
    <property type="evidence" value="ECO:0007669"/>
    <property type="project" value="UniProtKB-SubCell"/>
</dbReference>
<keyword evidence="15" id="KW-0106">Calcium</keyword>
<dbReference type="PROSITE" id="PS00805">
    <property type="entry name" value="CALRETICULIN_REPEAT"/>
    <property type="match status" value="1"/>
</dbReference>
<feature type="compositionally biased region" description="Basic and acidic residues" evidence="20">
    <location>
        <begin position="1211"/>
        <end position="1224"/>
    </location>
</feature>
<evidence type="ECO:0000256" key="18">
    <source>
        <dbReference type="ARBA" id="ARBA00037865"/>
    </source>
</evidence>
<feature type="domain" description="EF-hand" evidence="22">
    <location>
        <begin position="752"/>
        <end position="787"/>
    </location>
</feature>
<keyword evidence="9" id="KW-0732">Signal</keyword>
<dbReference type="Gene3D" id="3.40.50.300">
    <property type="entry name" value="P-loop containing nucleotide triphosphate hydrolases"/>
    <property type="match status" value="1"/>
</dbReference>
<accession>A0A8J4U7S7</accession>
<feature type="compositionally biased region" description="Basic and acidic residues" evidence="20">
    <location>
        <begin position="360"/>
        <end position="404"/>
    </location>
</feature>
<dbReference type="InterPro" id="IPR013320">
    <property type="entry name" value="ConA-like_dom_sf"/>
</dbReference>
<feature type="compositionally biased region" description="Polar residues" evidence="20">
    <location>
        <begin position="1183"/>
        <end position="1195"/>
    </location>
</feature>
<dbReference type="SUPFAM" id="SSF81901">
    <property type="entry name" value="HCP-like"/>
    <property type="match status" value="1"/>
</dbReference>
<evidence type="ECO:0000256" key="3">
    <source>
        <dbReference type="ARBA" id="ARBA00004564"/>
    </source>
</evidence>
<dbReference type="PANTHER" id="PTHR31859:SF3">
    <property type="entry name" value="TETRATRICOPEPTIDE REPEAT PROTEIN 39A"/>
    <property type="match status" value="1"/>
</dbReference>
<evidence type="ECO:0000313" key="23">
    <source>
        <dbReference type="EMBL" id="KAF5901478.1"/>
    </source>
</evidence>
<dbReference type="SMART" id="SM00027">
    <property type="entry name" value="EH"/>
    <property type="match status" value="3"/>
</dbReference>
<dbReference type="FunFam" id="1.10.238.10:FF:000074">
    <property type="entry name" value="epidermal growth factor receptor substrate 15 isoform X1"/>
    <property type="match status" value="1"/>
</dbReference>
<dbReference type="Proteomes" id="UP000727407">
    <property type="component" value="Unassembled WGS sequence"/>
</dbReference>
<keyword evidence="17" id="KW-0143">Chaperone</keyword>
<feature type="region of interest" description="Disordered" evidence="20">
    <location>
        <begin position="348"/>
        <end position="430"/>
    </location>
</feature>
<dbReference type="SUPFAM" id="SSF47473">
    <property type="entry name" value="EF-hand"/>
    <property type="match status" value="3"/>
</dbReference>
<dbReference type="SUPFAM" id="SSF52540">
    <property type="entry name" value="P-loop containing nucleoside triphosphate hydrolases"/>
    <property type="match status" value="1"/>
</dbReference>
<feature type="domain" description="EH" evidence="21">
    <location>
        <begin position="753"/>
        <end position="843"/>
    </location>
</feature>
<dbReference type="InterPro" id="IPR002048">
    <property type="entry name" value="EF_hand_dom"/>
</dbReference>
<dbReference type="InterPro" id="IPR009033">
    <property type="entry name" value="Calreticulin/calnexin_P_dom_sf"/>
</dbReference>
<dbReference type="PRINTS" id="PR00626">
    <property type="entry name" value="CALRETICULIN"/>
</dbReference>
<evidence type="ECO:0000256" key="12">
    <source>
        <dbReference type="ARBA" id="ARBA00022803"/>
    </source>
</evidence>
<keyword evidence="24" id="KW-1185">Reference proteome</keyword>
<feature type="region of interest" description="Disordered" evidence="20">
    <location>
        <begin position="881"/>
        <end position="906"/>
    </location>
</feature>
<dbReference type="PROSITE" id="PS00804">
    <property type="entry name" value="CALRETICULIN_2"/>
    <property type="match status" value="1"/>
</dbReference>
<evidence type="ECO:0000256" key="2">
    <source>
        <dbReference type="ARBA" id="ARBA00004319"/>
    </source>
</evidence>
<proteinExistence type="inferred from homology"/>
<feature type="compositionally biased region" description="Acidic residues" evidence="20">
    <location>
        <begin position="405"/>
        <end position="414"/>
    </location>
</feature>
<dbReference type="GO" id="GO:0009986">
    <property type="term" value="C:cell surface"/>
    <property type="evidence" value="ECO:0007669"/>
    <property type="project" value="UniProtKB-SubCell"/>
</dbReference>
<evidence type="ECO:0000256" key="14">
    <source>
        <dbReference type="ARBA" id="ARBA00022833"/>
    </source>
</evidence>
<dbReference type="Gene3D" id="1.25.40.10">
    <property type="entry name" value="Tetratricopeptide repeat domain"/>
    <property type="match status" value="1"/>
</dbReference>
<evidence type="ECO:0000256" key="20">
    <source>
        <dbReference type="SAM" id="MobiDB-lite"/>
    </source>
</evidence>
<evidence type="ECO:0000256" key="17">
    <source>
        <dbReference type="ARBA" id="ARBA00023186"/>
    </source>
</evidence>
<dbReference type="GO" id="GO:0016887">
    <property type="term" value="F:ATP hydrolysis activity"/>
    <property type="evidence" value="ECO:0007669"/>
    <property type="project" value="InterPro"/>
</dbReference>
<protein>
    <recommendedName>
        <fullName evidence="7">Calreticulin</fullName>
    </recommendedName>
</protein>
<keyword evidence="13" id="KW-0256">Endoplasmic reticulum</keyword>
<feature type="region of interest" description="Disordered" evidence="20">
    <location>
        <begin position="712"/>
        <end position="749"/>
    </location>
</feature>
<comment type="caution">
    <text evidence="23">The sequence shown here is derived from an EMBL/GenBank/DDBJ whole genome shotgun (WGS) entry which is preliminary data.</text>
</comment>
<evidence type="ECO:0000256" key="19">
    <source>
        <dbReference type="PIRSR" id="PIRSR601580-3"/>
    </source>
</evidence>
<comment type="subcellular location">
    <subcellularLocation>
        <location evidence="1">Cell surface</location>
    </subcellularLocation>
    <subcellularLocation>
        <location evidence="18">Cytoplasmic vesicle</location>
        <location evidence="18">Secretory vesicle</location>
        <location evidence="18">Cortical granule</location>
    </subcellularLocation>
    <subcellularLocation>
        <location evidence="2">Endoplasmic reticulum lumen</location>
    </subcellularLocation>
    <subcellularLocation>
        <location evidence="3">Sarcoplasmic reticulum lumen</location>
    </subcellularLocation>
</comment>
<keyword evidence="14" id="KW-0862">Zinc</keyword>
<dbReference type="PANTHER" id="PTHR31859">
    <property type="entry name" value="TETRATRICOPEPTIDE REPEAT PROTEIN 39 FAMILY MEMBER"/>
    <property type="match status" value="1"/>
</dbReference>
<feature type="compositionally biased region" description="Acidic residues" evidence="20">
    <location>
        <begin position="1078"/>
        <end position="1094"/>
    </location>
</feature>
<dbReference type="GO" id="GO:0005524">
    <property type="term" value="F:ATP binding"/>
    <property type="evidence" value="ECO:0007669"/>
    <property type="project" value="InterPro"/>
</dbReference>
<dbReference type="PROSITE" id="PS00018">
    <property type="entry name" value="EF_HAND_1"/>
    <property type="match status" value="2"/>
</dbReference>
<evidence type="ECO:0000259" key="21">
    <source>
        <dbReference type="PROSITE" id="PS50031"/>
    </source>
</evidence>
<feature type="compositionally biased region" description="Low complexity" evidence="20">
    <location>
        <begin position="1199"/>
        <end position="1210"/>
    </location>
</feature>
<keyword evidence="16 19" id="KW-1015">Disulfide bond</keyword>
<feature type="domain" description="EH" evidence="21">
    <location>
        <begin position="620"/>
        <end position="708"/>
    </location>
</feature>
<evidence type="ECO:0000256" key="4">
    <source>
        <dbReference type="ARBA" id="ARBA00006235"/>
    </source>
</evidence>
<evidence type="ECO:0000256" key="7">
    <source>
        <dbReference type="ARBA" id="ARBA00015837"/>
    </source>
</evidence>
<dbReference type="GO" id="GO:0060473">
    <property type="term" value="C:cortical granule"/>
    <property type="evidence" value="ECO:0007669"/>
    <property type="project" value="UniProtKB-SubCell"/>
</dbReference>
<keyword evidence="10" id="KW-0430">Lectin</keyword>
<dbReference type="InterPro" id="IPR018124">
    <property type="entry name" value="Calret/calnex_CS"/>
</dbReference>
<evidence type="ECO:0000256" key="13">
    <source>
        <dbReference type="ARBA" id="ARBA00022824"/>
    </source>
</evidence>
<keyword evidence="12" id="KW-0802">TPR repeat</keyword>
<feature type="domain" description="EF-hand" evidence="22">
    <location>
        <begin position="652"/>
        <end position="687"/>
    </location>
</feature>
<feature type="compositionally biased region" description="Polar residues" evidence="20">
    <location>
        <begin position="1338"/>
        <end position="1347"/>
    </location>
</feature>
<reference evidence="23" key="1">
    <citation type="submission" date="2020-07" db="EMBL/GenBank/DDBJ databases">
        <title>Clarias magur genome sequencing, assembly and annotation.</title>
        <authorList>
            <person name="Kushwaha B."/>
            <person name="Kumar R."/>
            <person name="Das P."/>
            <person name="Joshi C.G."/>
            <person name="Kumar D."/>
            <person name="Nagpure N.S."/>
            <person name="Pandey M."/>
            <person name="Agarwal S."/>
            <person name="Srivastava S."/>
            <person name="Singh M."/>
            <person name="Sahoo L."/>
            <person name="Jayasankar P."/>
            <person name="Meher P.K."/>
            <person name="Koringa P.G."/>
            <person name="Iquebal M.A."/>
            <person name="Das S.P."/>
            <person name="Bit A."/>
            <person name="Patnaik S."/>
            <person name="Patel N."/>
            <person name="Shah T.M."/>
            <person name="Hinsu A."/>
            <person name="Jena J.K."/>
        </authorList>
    </citation>
    <scope>NUCLEOTIDE SEQUENCE</scope>
    <source>
        <strain evidence="23">CIFAMagur01</strain>
        <tissue evidence="23">Testis</tissue>
    </source>
</reference>
<evidence type="ECO:0000256" key="11">
    <source>
        <dbReference type="ARBA" id="ARBA00022737"/>
    </source>
</evidence>
<dbReference type="SMART" id="SM00054">
    <property type="entry name" value="EFh"/>
    <property type="match status" value="3"/>
</dbReference>
<dbReference type="GO" id="GO:0005509">
    <property type="term" value="F:calcium ion binding"/>
    <property type="evidence" value="ECO:0007669"/>
    <property type="project" value="InterPro"/>
</dbReference>
<name>A0A8J4U7S7_CLAMG</name>
<dbReference type="Pfam" id="PF06309">
    <property type="entry name" value="Torsin"/>
    <property type="match status" value="1"/>
</dbReference>
<dbReference type="PROSITE" id="PS50222">
    <property type="entry name" value="EF_HAND_2"/>
    <property type="match status" value="2"/>
</dbReference>
<dbReference type="InterPro" id="IPR027417">
    <property type="entry name" value="P-loop_NTPase"/>
</dbReference>
<dbReference type="PROSITE" id="PS50031">
    <property type="entry name" value="EH"/>
    <property type="match status" value="3"/>
</dbReference>
<dbReference type="Gene3D" id="2.60.120.200">
    <property type="match status" value="1"/>
</dbReference>
<feature type="domain" description="EH" evidence="21">
    <location>
        <begin position="508"/>
        <end position="597"/>
    </location>
</feature>
<dbReference type="SUPFAM" id="SSF63887">
    <property type="entry name" value="P-domain of calnexin/calreticulin"/>
    <property type="match status" value="1"/>
</dbReference>
<evidence type="ECO:0000313" key="24">
    <source>
        <dbReference type="Proteomes" id="UP000727407"/>
    </source>
</evidence>
<dbReference type="GO" id="GO:0051082">
    <property type="term" value="F:unfolded protein binding"/>
    <property type="evidence" value="ECO:0007669"/>
    <property type="project" value="InterPro"/>
</dbReference>
<dbReference type="OrthoDB" id="524326at2759"/>
<comment type="similarity">
    <text evidence="5">Belongs to the TTC39 family.</text>
</comment>
<keyword evidence="8" id="KW-0479">Metal-binding</keyword>
<dbReference type="Pfam" id="PF10300">
    <property type="entry name" value="Iml2-TPR_39"/>
    <property type="match status" value="1"/>
</dbReference>
<evidence type="ECO:0000256" key="10">
    <source>
        <dbReference type="ARBA" id="ARBA00022734"/>
    </source>
</evidence>
<feature type="compositionally biased region" description="Basic and acidic residues" evidence="20">
    <location>
        <begin position="881"/>
        <end position="897"/>
    </location>
</feature>
<evidence type="ECO:0000256" key="1">
    <source>
        <dbReference type="ARBA" id="ARBA00004241"/>
    </source>
</evidence>
<dbReference type="InterPro" id="IPR000261">
    <property type="entry name" value="EH_dom"/>
</dbReference>
<dbReference type="InterPro" id="IPR011992">
    <property type="entry name" value="EF-hand-dom_pair"/>
</dbReference>
<evidence type="ECO:0000256" key="16">
    <source>
        <dbReference type="ARBA" id="ARBA00023157"/>
    </source>
</evidence>
<dbReference type="GO" id="GO:0006457">
    <property type="term" value="P:protein folding"/>
    <property type="evidence" value="ECO:0007669"/>
    <property type="project" value="InterPro"/>
</dbReference>
<dbReference type="FunFam" id="2.60.120.200:FF:000122">
    <property type="entry name" value="Calreticulin 3"/>
    <property type="match status" value="1"/>
</dbReference>